<comment type="caution">
    <text evidence="1">The sequence shown here is derived from an EMBL/GenBank/DDBJ whole genome shotgun (WGS) entry which is preliminary data.</text>
</comment>
<accession>A0ABS2CK52</accession>
<keyword evidence="2" id="KW-1185">Reference proteome</keyword>
<evidence type="ECO:0000313" key="1">
    <source>
        <dbReference type="EMBL" id="MBM6400265.1"/>
    </source>
</evidence>
<dbReference type="Proteomes" id="UP001430172">
    <property type="component" value="Unassembled WGS sequence"/>
</dbReference>
<proteinExistence type="predicted"/>
<evidence type="ECO:0000313" key="2">
    <source>
        <dbReference type="Proteomes" id="UP001430172"/>
    </source>
</evidence>
<reference evidence="1" key="1">
    <citation type="submission" date="2021-02" db="EMBL/GenBank/DDBJ databases">
        <title>Phycicoccus sp. MQZ13P-5T, whole genome shotgun sequence.</title>
        <authorList>
            <person name="Tuo L."/>
        </authorList>
    </citation>
    <scope>NUCLEOTIDE SEQUENCE</scope>
    <source>
        <strain evidence="1">MQZ13P-5</strain>
    </source>
</reference>
<organism evidence="1 2">
    <name type="scientific">Phycicoccus sonneratiae</name>
    <dbReference type="NCBI Taxonomy" id="2807628"/>
    <lineage>
        <taxon>Bacteria</taxon>
        <taxon>Bacillati</taxon>
        <taxon>Actinomycetota</taxon>
        <taxon>Actinomycetes</taxon>
        <taxon>Micrococcales</taxon>
        <taxon>Intrasporangiaceae</taxon>
        <taxon>Phycicoccus</taxon>
    </lineage>
</organism>
<name>A0ABS2CK52_9MICO</name>
<gene>
    <name evidence="1" type="ORF">JQN70_07710</name>
</gene>
<dbReference type="EMBL" id="JAFDVD010000008">
    <property type="protein sequence ID" value="MBM6400265.1"/>
    <property type="molecule type" value="Genomic_DNA"/>
</dbReference>
<protein>
    <submittedName>
        <fullName evidence="1">Uncharacterized protein</fullName>
    </submittedName>
</protein>
<dbReference type="RefSeq" id="WP_204130743.1">
    <property type="nucleotide sequence ID" value="NZ_JAFDVD010000008.1"/>
</dbReference>
<sequence>MSHADAFQTALAAVPALRKDWTGASTGTVNRVTICGDDELEVPGLTDGIYVVAGDERTEDSPITRDVERLRSVVAAIPKGARERAVAAVHGLASCTDAADDEVPSPATILDEDGVEVVVLPMTHQQEKKPRTVHRVYVAEVVDGLAVLCVAEGTSVAKSSEVATGCTTRARESVAVIRGDATDRGSIASAAALAARLRPAKDQPVQANWLPVVTPCVGLEPEPPRFGVVATKLETGEMGSVPAQVLVQPFEDAAAAQRELARYRALVATCTGEYVLYEATVNTPEYRVTRLPPEVTSTGDGGVRFPSFFGAAKKRTGTSQVTEVFAVGPHLVFAGGEADDLEAAADLVDKAVADVIDPRR</sequence>